<name>A0A101HNL6_9BACT</name>
<evidence type="ECO:0000256" key="1">
    <source>
        <dbReference type="SAM" id="SignalP"/>
    </source>
</evidence>
<keyword evidence="1" id="KW-0732">Signal</keyword>
<proteinExistence type="predicted"/>
<gene>
    <name evidence="2" type="ORF">XD94_1194</name>
</gene>
<dbReference type="Proteomes" id="UP000054092">
    <property type="component" value="Unassembled WGS sequence"/>
</dbReference>
<reference evidence="3" key="1">
    <citation type="journal article" date="2015" name="MBio">
        <title>Genome-Resolved Metagenomic Analysis Reveals Roles for Candidate Phyla and Other Microbial Community Members in Biogeochemical Transformations in Oil Reservoirs.</title>
        <authorList>
            <person name="Hu P."/>
            <person name="Tom L."/>
            <person name="Singh A."/>
            <person name="Thomas B.C."/>
            <person name="Baker B.J."/>
            <person name="Piceno Y.M."/>
            <person name="Andersen G.L."/>
            <person name="Banfield J.F."/>
        </authorList>
    </citation>
    <scope>NUCLEOTIDE SEQUENCE [LARGE SCALE GENOMIC DNA]</scope>
</reference>
<sequence length="328" mass="38141">MKKFSVLLILIVLIASSAFSQRLLPQDSAKFISIVTDGTFNNFPDVPIGEAFDSFFEMSRWKHLKEGTQNIVEFSGSFADEYRGSSTVLMRFSVVEEDSTFTLSYWEINGVPQDNSGQYAFLERIFLPDRAAVAISIVRDGFFYEFPDRVIGESFSSFFADSYWDYFLTSDNLDVVEFSGFFYSNDELVEALFQFIVNVDERTFEIAYLGVDDVTQDDTLINTLLNSIFASKITDVKNSYFDVYYNWMTLGEAFDSFFYDPYWDYFLSTDDLDIVEFYGTFDLGGIPAEVYCQFEVYDDGSYDLYYWEIDGYYESINAFYLLLELIYY</sequence>
<comment type="caution">
    <text evidence="2">The sequence shown here is derived from an EMBL/GenBank/DDBJ whole genome shotgun (WGS) entry which is preliminary data.</text>
</comment>
<feature type="chain" id="PRO_5007096998" evidence="1">
    <location>
        <begin position="21"/>
        <end position="328"/>
    </location>
</feature>
<protein>
    <submittedName>
        <fullName evidence="2">Uncharacterized protein</fullName>
    </submittedName>
</protein>
<feature type="signal peptide" evidence="1">
    <location>
        <begin position="1"/>
        <end position="20"/>
    </location>
</feature>
<dbReference type="AlphaFoldDB" id="A0A101HNL6"/>
<dbReference type="EMBL" id="LGGP01000211">
    <property type="protein sequence ID" value="KUK80059.1"/>
    <property type="molecule type" value="Genomic_DNA"/>
</dbReference>
<organism evidence="2 3">
    <name type="scientific">Mesotoga prima</name>
    <dbReference type="NCBI Taxonomy" id="1184387"/>
    <lineage>
        <taxon>Bacteria</taxon>
        <taxon>Thermotogati</taxon>
        <taxon>Thermotogota</taxon>
        <taxon>Thermotogae</taxon>
        <taxon>Kosmotogales</taxon>
        <taxon>Kosmotogaceae</taxon>
        <taxon>Mesotoga</taxon>
    </lineage>
</organism>
<evidence type="ECO:0000313" key="3">
    <source>
        <dbReference type="Proteomes" id="UP000054092"/>
    </source>
</evidence>
<accession>A0A101HNL6</accession>
<evidence type="ECO:0000313" key="2">
    <source>
        <dbReference type="EMBL" id="KUK80059.1"/>
    </source>
</evidence>
<dbReference type="PATRIC" id="fig|1184387.3.peg.1635"/>